<dbReference type="EMBL" id="JARBHB010000001">
    <property type="protein sequence ID" value="KAJ8898524.1"/>
    <property type="molecule type" value="Genomic_DNA"/>
</dbReference>
<feature type="compositionally biased region" description="Basic and acidic residues" evidence="1">
    <location>
        <begin position="147"/>
        <end position="162"/>
    </location>
</feature>
<sequence>MNPRNFQVSTDWLLRAGRGVRGGEKEGEGEKGLRVLLLRRILRDVILVSRATATPQLVDTALAAVRRWLEIAMLLACDGMMRLRFAEPTSQSASGWAHSRGNTTPFRLCVVIYSVSSGRARVIEVSMERHRNERAKEMGDPLTNGIVRHDSHSRKSGDPAGD</sequence>
<dbReference type="Proteomes" id="UP001159363">
    <property type="component" value="Chromosome 1"/>
</dbReference>
<gene>
    <name evidence="2" type="ORF">PR048_003884</name>
</gene>
<protein>
    <submittedName>
        <fullName evidence="2">Uncharacterized protein</fullName>
    </submittedName>
</protein>
<evidence type="ECO:0000256" key="1">
    <source>
        <dbReference type="SAM" id="MobiDB-lite"/>
    </source>
</evidence>
<comment type="caution">
    <text evidence="2">The sequence shown here is derived from an EMBL/GenBank/DDBJ whole genome shotgun (WGS) entry which is preliminary data.</text>
</comment>
<feature type="region of interest" description="Disordered" evidence="1">
    <location>
        <begin position="133"/>
        <end position="162"/>
    </location>
</feature>
<accession>A0ABQ9IQB6</accession>
<evidence type="ECO:0000313" key="3">
    <source>
        <dbReference type="Proteomes" id="UP001159363"/>
    </source>
</evidence>
<organism evidence="2 3">
    <name type="scientific">Dryococelus australis</name>
    <dbReference type="NCBI Taxonomy" id="614101"/>
    <lineage>
        <taxon>Eukaryota</taxon>
        <taxon>Metazoa</taxon>
        <taxon>Ecdysozoa</taxon>
        <taxon>Arthropoda</taxon>
        <taxon>Hexapoda</taxon>
        <taxon>Insecta</taxon>
        <taxon>Pterygota</taxon>
        <taxon>Neoptera</taxon>
        <taxon>Polyneoptera</taxon>
        <taxon>Phasmatodea</taxon>
        <taxon>Verophasmatodea</taxon>
        <taxon>Anareolatae</taxon>
        <taxon>Phasmatidae</taxon>
        <taxon>Eurycanthinae</taxon>
        <taxon>Dryococelus</taxon>
    </lineage>
</organism>
<evidence type="ECO:0000313" key="2">
    <source>
        <dbReference type="EMBL" id="KAJ8898524.1"/>
    </source>
</evidence>
<keyword evidence="3" id="KW-1185">Reference proteome</keyword>
<reference evidence="2 3" key="1">
    <citation type="submission" date="2023-02" db="EMBL/GenBank/DDBJ databases">
        <title>LHISI_Scaffold_Assembly.</title>
        <authorList>
            <person name="Stuart O.P."/>
            <person name="Cleave R."/>
            <person name="Magrath M.J.L."/>
            <person name="Mikheyev A.S."/>
        </authorList>
    </citation>
    <scope>NUCLEOTIDE SEQUENCE [LARGE SCALE GENOMIC DNA]</scope>
    <source>
        <strain evidence="2">Daus_M_001</strain>
        <tissue evidence="2">Leg muscle</tissue>
    </source>
</reference>
<name>A0ABQ9IQB6_9NEOP</name>
<proteinExistence type="predicted"/>